<reference evidence="3" key="1">
    <citation type="journal article" date="2019" name="Int. J. Syst. Evol. Microbiol.">
        <title>The Global Catalogue of Microorganisms (GCM) 10K type strain sequencing project: providing services to taxonomists for standard genome sequencing and annotation.</title>
        <authorList>
            <consortium name="The Broad Institute Genomics Platform"/>
            <consortium name="The Broad Institute Genome Sequencing Center for Infectious Disease"/>
            <person name="Wu L."/>
            <person name="Ma J."/>
        </authorList>
    </citation>
    <scope>NUCLEOTIDE SEQUENCE [LARGE SCALE GENOMIC DNA]</scope>
    <source>
        <strain evidence="3">CGMCC 4.7289</strain>
    </source>
</reference>
<evidence type="ECO:0000313" key="3">
    <source>
        <dbReference type="Proteomes" id="UP001595816"/>
    </source>
</evidence>
<evidence type="ECO:0000313" key="2">
    <source>
        <dbReference type="EMBL" id="MFC4133723.1"/>
    </source>
</evidence>
<feature type="chain" id="PRO_5046202316" evidence="1">
    <location>
        <begin position="23"/>
        <end position="161"/>
    </location>
</feature>
<comment type="caution">
    <text evidence="2">The sequence shown here is derived from an EMBL/GenBank/DDBJ whole genome shotgun (WGS) entry which is preliminary data.</text>
</comment>
<keyword evidence="1" id="KW-0732">Signal</keyword>
<evidence type="ECO:0000256" key="1">
    <source>
        <dbReference type="SAM" id="SignalP"/>
    </source>
</evidence>
<accession>A0ABV8LT58</accession>
<keyword evidence="3" id="KW-1185">Reference proteome</keyword>
<dbReference type="Proteomes" id="UP001595816">
    <property type="component" value="Unassembled WGS sequence"/>
</dbReference>
<name>A0ABV8LT58_9ACTN</name>
<dbReference type="RefSeq" id="WP_253750495.1">
    <property type="nucleotide sequence ID" value="NZ_JAMZDZ010000001.1"/>
</dbReference>
<dbReference type="PROSITE" id="PS51257">
    <property type="entry name" value="PROKAR_LIPOPROTEIN"/>
    <property type="match status" value="1"/>
</dbReference>
<protein>
    <submittedName>
        <fullName evidence="2">Uncharacterized protein</fullName>
    </submittedName>
</protein>
<gene>
    <name evidence="2" type="ORF">ACFOZ4_24190</name>
</gene>
<sequence>MRRALLTVVLFAAGCTATPASAPTAVSSASSAGMIGPAAACPASAAAEPLVRQAYGQGVEMWVMLFPTQPTLVAGQTLKIVVRLTGGRQVTVTADGPGQRRITPEWGPEWHGDSTFDKPGGEFGVGLDFPAAGCWTVRVVNESGSGELTLRIGDRPSASPS</sequence>
<proteinExistence type="predicted"/>
<organism evidence="2 3">
    <name type="scientific">Hamadaea flava</name>
    <dbReference type="NCBI Taxonomy" id="1742688"/>
    <lineage>
        <taxon>Bacteria</taxon>
        <taxon>Bacillati</taxon>
        <taxon>Actinomycetota</taxon>
        <taxon>Actinomycetes</taxon>
        <taxon>Micromonosporales</taxon>
        <taxon>Micromonosporaceae</taxon>
        <taxon>Hamadaea</taxon>
    </lineage>
</organism>
<feature type="signal peptide" evidence="1">
    <location>
        <begin position="1"/>
        <end position="22"/>
    </location>
</feature>
<dbReference type="EMBL" id="JBHSAY010000013">
    <property type="protein sequence ID" value="MFC4133723.1"/>
    <property type="molecule type" value="Genomic_DNA"/>
</dbReference>